<dbReference type="Proteomes" id="UP001437256">
    <property type="component" value="Unassembled WGS sequence"/>
</dbReference>
<evidence type="ECO:0000256" key="1">
    <source>
        <dbReference type="SAM" id="MobiDB-lite"/>
    </source>
</evidence>
<comment type="caution">
    <text evidence="2">The sequence shown here is derived from an EMBL/GenBank/DDBJ whole genome shotgun (WGS) entry which is preliminary data.</text>
</comment>
<gene>
    <name evidence="2" type="primary">SET6_2</name>
    <name evidence="2" type="ORF">AAF712_013825</name>
</gene>
<dbReference type="EMBL" id="JBBXMP010000227">
    <property type="protein sequence ID" value="KAL0059435.1"/>
    <property type="molecule type" value="Genomic_DNA"/>
</dbReference>
<evidence type="ECO:0000313" key="2">
    <source>
        <dbReference type="EMBL" id="KAL0059435.1"/>
    </source>
</evidence>
<keyword evidence="3" id="KW-1185">Reference proteome</keyword>
<accession>A0ABR2ZDU9</accession>
<organism evidence="2 3">
    <name type="scientific">Marasmius tenuissimus</name>
    <dbReference type="NCBI Taxonomy" id="585030"/>
    <lineage>
        <taxon>Eukaryota</taxon>
        <taxon>Fungi</taxon>
        <taxon>Dikarya</taxon>
        <taxon>Basidiomycota</taxon>
        <taxon>Agaricomycotina</taxon>
        <taxon>Agaricomycetes</taxon>
        <taxon>Agaricomycetidae</taxon>
        <taxon>Agaricales</taxon>
        <taxon>Marasmiineae</taxon>
        <taxon>Marasmiaceae</taxon>
        <taxon>Marasmius</taxon>
    </lineage>
</organism>
<feature type="region of interest" description="Disordered" evidence="1">
    <location>
        <begin position="74"/>
        <end position="128"/>
    </location>
</feature>
<name>A0ABR2ZDU9_9AGAR</name>
<feature type="compositionally biased region" description="Basic and acidic residues" evidence="1">
    <location>
        <begin position="74"/>
        <end position="103"/>
    </location>
</feature>
<protein>
    <submittedName>
        <fullName evidence="2">Histone-lysine N-methyltransferase set-6</fullName>
    </submittedName>
</protein>
<proteinExistence type="predicted"/>
<reference evidence="2 3" key="1">
    <citation type="submission" date="2024-05" db="EMBL/GenBank/DDBJ databases">
        <title>A draft genome resource for the thread blight pathogen Marasmius tenuissimus strain MS-2.</title>
        <authorList>
            <person name="Yulfo-Soto G.E."/>
            <person name="Baruah I.K."/>
            <person name="Amoako-Attah I."/>
            <person name="Bukari Y."/>
            <person name="Meinhardt L.W."/>
            <person name="Bailey B.A."/>
            <person name="Cohen S.P."/>
        </authorList>
    </citation>
    <scope>NUCLEOTIDE SEQUENCE [LARGE SCALE GENOMIC DNA]</scope>
    <source>
        <strain evidence="2 3">MS-2</strain>
    </source>
</reference>
<evidence type="ECO:0000313" key="3">
    <source>
        <dbReference type="Proteomes" id="UP001437256"/>
    </source>
</evidence>
<sequence length="266" mass="30103">MSYDTEDEDLFDFVDEWLESREDDEGHSVRRARKLVVDYQKLRTKKTQDKRIIKGFQVALQEITKKAEENARCMAEETKKREDLQRQLEESQKEAERLRELHRSLLNSKGKGKKKEYPPSLNPLPAPPRPIVTIPPAWAHKISTDLEATPSTAVESRYMTPRSAMTPIYAPAPRYPAHTETRSPEIVESFGLLTFGDHAATSGKTKRRDKRGGSLGLGPGEVVDGSAYWTCQTTNEGLPEIGTPLYYHSKAPHEYSRYGRGRTSGA</sequence>